<dbReference type="Proteomes" id="UP000092093">
    <property type="component" value="Unassembled WGS sequence"/>
</dbReference>
<comment type="caution">
    <text evidence="1">The sequence shown here is derived from an EMBL/GenBank/DDBJ whole genome shotgun (WGS) entry which is preliminary data.</text>
</comment>
<name>A0A1B7WWV9_APHFL</name>
<protein>
    <submittedName>
        <fullName evidence="1">Uncharacterized protein</fullName>
    </submittedName>
</protein>
<evidence type="ECO:0000313" key="1">
    <source>
        <dbReference type="EMBL" id="OBQ41597.1"/>
    </source>
</evidence>
<proteinExistence type="predicted"/>
<evidence type="ECO:0000313" key="2">
    <source>
        <dbReference type="Proteomes" id="UP000092093"/>
    </source>
</evidence>
<sequence>MFHPPIKKLIENKRFVEALYFGAIDLASNPTSELHLYLGIACCATVKPIAEIERYLSLETTDQDNQFAVNIHGLGVTRDTLLVNEGLHHFLQAKQLNPQVMFPDSIKPITTLVIQDLQDYLRQEFHGFFASQLDYTLLKAALAAVVLICDLQGDDPEKITKLSITRIETARELIAKLSFIPRNTAAFYEIIST</sequence>
<organism evidence="1 2">
    <name type="scientific">Aphanizomenon flos-aquae WA102</name>
    <dbReference type="NCBI Taxonomy" id="1710896"/>
    <lineage>
        <taxon>Bacteria</taxon>
        <taxon>Bacillati</taxon>
        <taxon>Cyanobacteriota</taxon>
        <taxon>Cyanophyceae</taxon>
        <taxon>Nostocales</taxon>
        <taxon>Aphanizomenonaceae</taxon>
        <taxon>Aphanizomenon</taxon>
    </lineage>
</organism>
<dbReference type="AlphaFoldDB" id="A0A1B7WWV9"/>
<reference evidence="1 2" key="1">
    <citation type="submission" date="2015-09" db="EMBL/GenBank/DDBJ databases">
        <title>Aphanizomenon flos-aquae WA102.</title>
        <authorList>
            <person name="Driscoll C."/>
        </authorList>
    </citation>
    <scope>NUCLEOTIDE SEQUENCE [LARGE SCALE GENOMIC DNA]</scope>
    <source>
        <strain evidence="1">WA102</strain>
    </source>
</reference>
<gene>
    <name evidence="1" type="ORF">AN484_20650</name>
</gene>
<dbReference type="EMBL" id="LJOW01000142">
    <property type="protein sequence ID" value="OBQ41597.1"/>
    <property type="molecule type" value="Genomic_DNA"/>
</dbReference>
<accession>A0A1B7WWV9</accession>